<dbReference type="Proteomes" id="UP001500742">
    <property type="component" value="Unassembled WGS sequence"/>
</dbReference>
<evidence type="ECO:0008006" key="4">
    <source>
        <dbReference type="Google" id="ProtNLM"/>
    </source>
</evidence>
<dbReference type="EMBL" id="BAAAZC010000026">
    <property type="protein sequence ID" value="GAA3981886.1"/>
    <property type="molecule type" value="Genomic_DNA"/>
</dbReference>
<keyword evidence="1" id="KW-0472">Membrane</keyword>
<accession>A0ABP7QGG3</accession>
<reference evidence="3" key="1">
    <citation type="journal article" date="2019" name="Int. J. Syst. Evol. Microbiol.">
        <title>The Global Catalogue of Microorganisms (GCM) 10K type strain sequencing project: providing services to taxonomists for standard genome sequencing and annotation.</title>
        <authorList>
            <consortium name="The Broad Institute Genomics Platform"/>
            <consortium name="The Broad Institute Genome Sequencing Center for Infectious Disease"/>
            <person name="Wu L."/>
            <person name="Ma J."/>
        </authorList>
    </citation>
    <scope>NUCLEOTIDE SEQUENCE [LARGE SCALE GENOMIC DNA]</scope>
    <source>
        <strain evidence="3">JCM 16601</strain>
    </source>
</reference>
<evidence type="ECO:0000313" key="3">
    <source>
        <dbReference type="Proteomes" id="UP001500742"/>
    </source>
</evidence>
<feature type="transmembrane region" description="Helical" evidence="1">
    <location>
        <begin position="308"/>
        <end position="334"/>
    </location>
</feature>
<keyword evidence="1" id="KW-1133">Transmembrane helix</keyword>
<gene>
    <name evidence="2" type="ORF">GCM10022210_36590</name>
</gene>
<feature type="transmembrane region" description="Helical" evidence="1">
    <location>
        <begin position="141"/>
        <end position="174"/>
    </location>
</feature>
<feature type="transmembrane region" description="Helical" evidence="1">
    <location>
        <begin position="27"/>
        <end position="45"/>
    </location>
</feature>
<name>A0ABP7QGG3_9SPHI</name>
<feature type="transmembrane region" description="Helical" evidence="1">
    <location>
        <begin position="233"/>
        <end position="253"/>
    </location>
</feature>
<proteinExistence type="predicted"/>
<feature type="transmembrane region" description="Helical" evidence="1">
    <location>
        <begin position="99"/>
        <end position="120"/>
    </location>
</feature>
<protein>
    <recommendedName>
        <fullName evidence="4">Flippase-like domain-containing protein</fullName>
    </recommendedName>
</protein>
<comment type="caution">
    <text evidence="2">The sequence shown here is derived from an EMBL/GenBank/DDBJ whole genome shotgun (WGS) entry which is preliminary data.</text>
</comment>
<evidence type="ECO:0000256" key="1">
    <source>
        <dbReference type="SAM" id="Phobius"/>
    </source>
</evidence>
<feature type="transmembrane region" description="Helical" evidence="1">
    <location>
        <begin position="265"/>
        <end position="287"/>
    </location>
</feature>
<keyword evidence="1" id="KW-0812">Transmembrane</keyword>
<organism evidence="2 3">
    <name type="scientific">Mucilaginibacter dorajii</name>
    <dbReference type="NCBI Taxonomy" id="692994"/>
    <lineage>
        <taxon>Bacteria</taxon>
        <taxon>Pseudomonadati</taxon>
        <taxon>Bacteroidota</taxon>
        <taxon>Sphingobacteriia</taxon>
        <taxon>Sphingobacteriales</taxon>
        <taxon>Sphingobacteriaceae</taxon>
        <taxon>Mucilaginibacter</taxon>
    </lineage>
</organism>
<feature type="transmembrane region" description="Helical" evidence="1">
    <location>
        <begin position="180"/>
        <end position="202"/>
    </location>
</feature>
<keyword evidence="3" id="KW-1185">Reference proteome</keyword>
<feature type="transmembrane region" description="Helical" evidence="1">
    <location>
        <begin position="66"/>
        <end position="87"/>
    </location>
</feature>
<evidence type="ECO:0000313" key="2">
    <source>
        <dbReference type="EMBL" id="GAA3981886.1"/>
    </source>
</evidence>
<sequence>MGQVNPCPIFLYYCVNFTLLTSSAKKIVSFLLKAGILIVAAWFIYRQFSKKNNDLKEFEHLASNLSATKVILTMVVVVLLMFVNWFLEALKWRYVSKTLVNLTLWEAVEAVFCGLTWAVTTPNRIGEYGGRVMFLPNRKRIPGIFAMGVGSFSQGLVTNVLGVISMIWFAFNFIHDKVWIYSTIILVCAILATIQLVIYFHIKWMVTIFDKIGFIRKYHRFFEVLGRYKTNELIRIMGFSLARYLTFSMQYYLVFQMLVPQMLVFQMFMMLMLFLLISALVPSLDLFDIGVRGFTAAHLFVYITDQKLAVIAGVSSIWLINLIIPAILGSLFVLKLKFFDRTA</sequence>